<dbReference type="InterPro" id="IPR006203">
    <property type="entry name" value="GHMP_knse_ATP-bd_CS"/>
</dbReference>
<comment type="catalytic activity">
    <reaction evidence="12">
        <text>alpha-D-galactose + ATP = alpha-D-galactose 1-phosphate + ADP + H(+)</text>
        <dbReference type="Rhea" id="RHEA:13553"/>
        <dbReference type="ChEBI" id="CHEBI:15378"/>
        <dbReference type="ChEBI" id="CHEBI:28061"/>
        <dbReference type="ChEBI" id="CHEBI:30616"/>
        <dbReference type="ChEBI" id="CHEBI:58336"/>
        <dbReference type="ChEBI" id="CHEBI:456216"/>
        <dbReference type="EC" id="2.7.1.6"/>
    </reaction>
    <physiologicalReaction direction="left-to-right" evidence="12">
        <dbReference type="Rhea" id="RHEA:13554"/>
    </physiologicalReaction>
</comment>
<dbReference type="InterPro" id="IPR006204">
    <property type="entry name" value="GHMP_kinase_N_dom"/>
</dbReference>
<dbReference type="Pfam" id="PF10509">
    <property type="entry name" value="GalKase_gal_bdg"/>
    <property type="match status" value="1"/>
</dbReference>
<evidence type="ECO:0000313" key="18">
    <source>
        <dbReference type="Proteomes" id="UP000694255"/>
    </source>
</evidence>
<evidence type="ECO:0000259" key="16">
    <source>
        <dbReference type="Pfam" id="PF10509"/>
    </source>
</evidence>
<dbReference type="OrthoDB" id="187738at2759"/>
<dbReference type="PIRSF" id="PIRSF000530">
    <property type="entry name" value="Galactokinase"/>
    <property type="match status" value="1"/>
</dbReference>
<evidence type="ECO:0000256" key="5">
    <source>
        <dbReference type="ARBA" id="ARBA00022679"/>
    </source>
</evidence>
<dbReference type="Proteomes" id="UP000694255">
    <property type="component" value="Unassembled WGS sequence"/>
</dbReference>
<keyword evidence="18" id="KW-1185">Reference proteome</keyword>
<dbReference type="GO" id="GO:0004335">
    <property type="term" value="F:galactokinase activity"/>
    <property type="evidence" value="ECO:0007669"/>
    <property type="project" value="UniProtKB-EC"/>
</dbReference>
<evidence type="ECO:0000256" key="10">
    <source>
        <dbReference type="ARBA" id="ARBA00023277"/>
    </source>
</evidence>
<evidence type="ECO:0000256" key="8">
    <source>
        <dbReference type="ARBA" id="ARBA00022840"/>
    </source>
</evidence>
<sequence length="509" mass="56266">MSSVVPVFEDLSFYSNPKGQEGRYNELTSKFNQYFPDAKIDFFSRSPGRVNVIGDHIDYNFFPVLPMAIEVDVVAAVSINESNKIKITNVDNDDFPAQTIEIPGDPKQTVSISQEHSWGNYFKCGLIVAHKFMMENRGLTTSLKGMNLTFSGTVPTGGGLSSSAAFCVASTLAVLYANGVKDITKSDLTKITVVSEHYVGVQTGGMDQCASVYGESSKALLIQFKPELKGIPFEFPVKDLTFVITNSLQVANKHETAPIHYNLRVVEMGIASDLLAKKLGLSGLPQDSNVKSSSLRGVMDGYYTSVLKQDVWDGNNIEIGIQRLITMTEKVEQELTNQVGYSVEECCQELGISEEEFKIKYLSIFPVRFDKLKLYQRAKHVYRESLRVLETLRLLKSNITDPVEFLNQFGKLMNESQLDLDALNNSSNDKLNEICSIALANGAYGSRITGAGWGGSLVHLTTTDKAETLKQAFIDQYYKKEFPEITQAELSEAIIDSKPATGSCVITTK</sequence>
<evidence type="ECO:0000256" key="11">
    <source>
        <dbReference type="ARBA" id="ARBA00029590"/>
    </source>
</evidence>
<evidence type="ECO:0000259" key="15">
    <source>
        <dbReference type="Pfam" id="PF08544"/>
    </source>
</evidence>
<dbReference type="InterPro" id="IPR000705">
    <property type="entry name" value="Galactokinase"/>
</dbReference>
<dbReference type="InterPro" id="IPR019539">
    <property type="entry name" value="GalKase_N"/>
</dbReference>
<keyword evidence="10" id="KW-0119">Carbohydrate metabolism</keyword>
<feature type="domain" description="GHMP kinase C-terminal" evidence="15">
    <location>
        <begin position="406"/>
        <end position="478"/>
    </location>
</feature>
<comment type="pathway">
    <text evidence="1">Carbohydrate metabolism; galactose metabolism.</text>
</comment>
<dbReference type="EMBL" id="JAGSYN010000306">
    <property type="protein sequence ID" value="KAG7660421.1"/>
    <property type="molecule type" value="Genomic_DNA"/>
</dbReference>
<feature type="domain" description="GHMP kinase N-terminal" evidence="14">
    <location>
        <begin position="124"/>
        <end position="214"/>
    </location>
</feature>
<evidence type="ECO:0000259" key="14">
    <source>
        <dbReference type="Pfam" id="PF00288"/>
    </source>
</evidence>
<keyword evidence="9" id="KW-0299">Galactose metabolism</keyword>
<evidence type="ECO:0000256" key="4">
    <source>
        <dbReference type="ARBA" id="ARBA00019487"/>
    </source>
</evidence>
<gene>
    <name evidence="17" type="ORF">J8A68_006077</name>
</gene>
<dbReference type="PANTHER" id="PTHR10457">
    <property type="entry name" value="MEVALONATE KINASE/GALACTOKINASE"/>
    <property type="match status" value="1"/>
</dbReference>
<dbReference type="Pfam" id="PF08544">
    <property type="entry name" value="GHMP_kinases_C"/>
    <property type="match status" value="1"/>
</dbReference>
<keyword evidence="5" id="KW-0808">Transferase</keyword>
<reference evidence="17 18" key="1">
    <citation type="journal article" date="2021" name="DNA Res.">
        <title>Genome analysis of Candida subhashii reveals its hybrid nature and dual mitochondrial genome conformations.</title>
        <authorList>
            <person name="Mixao V."/>
            <person name="Hegedusova E."/>
            <person name="Saus E."/>
            <person name="Pryszcz L.P."/>
            <person name="Cillingova A."/>
            <person name="Nosek J."/>
            <person name="Gabaldon T."/>
        </authorList>
    </citation>
    <scope>NUCLEOTIDE SEQUENCE [LARGE SCALE GENOMIC DNA]</scope>
    <source>
        <strain evidence="17 18">CBS 10753</strain>
    </source>
</reference>
<dbReference type="Pfam" id="PF00288">
    <property type="entry name" value="GHMP_kinases_N"/>
    <property type="match status" value="1"/>
</dbReference>
<dbReference type="EC" id="2.7.1.6" evidence="3"/>
<dbReference type="GO" id="GO:0005524">
    <property type="term" value="F:ATP binding"/>
    <property type="evidence" value="ECO:0007669"/>
    <property type="project" value="UniProtKB-KW"/>
</dbReference>
<evidence type="ECO:0000256" key="3">
    <source>
        <dbReference type="ARBA" id="ARBA00012315"/>
    </source>
</evidence>
<evidence type="ECO:0000256" key="12">
    <source>
        <dbReference type="ARBA" id="ARBA00049538"/>
    </source>
</evidence>
<dbReference type="GO" id="GO:0000411">
    <property type="term" value="P:positive regulation of transcription by galactose"/>
    <property type="evidence" value="ECO:0007669"/>
    <property type="project" value="UniProtKB-ARBA"/>
</dbReference>
<keyword evidence="6" id="KW-0547">Nucleotide-binding</keyword>
<keyword evidence="7" id="KW-0418">Kinase</keyword>
<dbReference type="NCBIfam" id="TIGR00131">
    <property type="entry name" value="gal_kin"/>
    <property type="match status" value="1"/>
</dbReference>
<accession>A0A8J5UIS8</accession>
<dbReference type="PROSITE" id="PS00627">
    <property type="entry name" value="GHMP_KINASES_ATP"/>
    <property type="match status" value="1"/>
</dbReference>
<evidence type="ECO:0000256" key="2">
    <source>
        <dbReference type="ARBA" id="ARBA00006566"/>
    </source>
</evidence>
<dbReference type="PANTHER" id="PTHR10457:SF7">
    <property type="entry name" value="GALACTOKINASE-RELATED"/>
    <property type="match status" value="1"/>
</dbReference>
<feature type="domain" description="Galactokinase N-terminal" evidence="16">
    <location>
        <begin position="30"/>
        <end position="78"/>
    </location>
</feature>
<evidence type="ECO:0000256" key="9">
    <source>
        <dbReference type="ARBA" id="ARBA00023144"/>
    </source>
</evidence>
<dbReference type="FunFam" id="3.30.230.10:FF:000056">
    <property type="entry name" value="GAL1p Galactokinase"/>
    <property type="match status" value="1"/>
</dbReference>
<evidence type="ECO:0000256" key="7">
    <source>
        <dbReference type="ARBA" id="ARBA00022777"/>
    </source>
</evidence>
<proteinExistence type="inferred from homology"/>
<evidence type="ECO:0000256" key="1">
    <source>
        <dbReference type="ARBA" id="ARBA00004947"/>
    </source>
</evidence>
<organism evidence="17 18">
    <name type="scientific">[Candida] subhashii</name>
    <dbReference type="NCBI Taxonomy" id="561895"/>
    <lineage>
        <taxon>Eukaryota</taxon>
        <taxon>Fungi</taxon>
        <taxon>Dikarya</taxon>
        <taxon>Ascomycota</taxon>
        <taxon>Saccharomycotina</taxon>
        <taxon>Pichiomycetes</taxon>
        <taxon>Debaryomycetaceae</taxon>
        <taxon>Spathaspora</taxon>
    </lineage>
</organism>
<dbReference type="GeneID" id="73472876"/>
<keyword evidence="8" id="KW-0067">ATP-binding</keyword>
<protein>
    <recommendedName>
        <fullName evidence="4">Galactokinase</fullName>
        <ecNumber evidence="3">2.7.1.6</ecNumber>
    </recommendedName>
    <alternativeName>
        <fullName evidence="11">Galactose kinase</fullName>
    </alternativeName>
</protein>
<evidence type="ECO:0000256" key="6">
    <source>
        <dbReference type="ARBA" id="ARBA00022741"/>
    </source>
</evidence>
<dbReference type="FunFam" id="1.20.1440.340:FF:000003">
    <property type="entry name" value="GAL1p Galactokinase"/>
    <property type="match status" value="1"/>
</dbReference>
<dbReference type="GO" id="GO:0005829">
    <property type="term" value="C:cytosol"/>
    <property type="evidence" value="ECO:0007669"/>
    <property type="project" value="TreeGrafter"/>
</dbReference>
<comment type="caution">
    <text evidence="17">The sequence shown here is derived from an EMBL/GenBank/DDBJ whole genome shotgun (WGS) entry which is preliminary data.</text>
</comment>
<evidence type="ECO:0000313" key="17">
    <source>
        <dbReference type="EMBL" id="KAG7660421.1"/>
    </source>
</evidence>
<evidence type="ECO:0000256" key="13">
    <source>
        <dbReference type="ARBA" id="ARBA00055546"/>
    </source>
</evidence>
<dbReference type="InterPro" id="IPR013750">
    <property type="entry name" value="GHMP_kinase_C_dom"/>
</dbReference>
<dbReference type="InterPro" id="IPR006206">
    <property type="entry name" value="Mevalonate/galactokinase"/>
</dbReference>
<dbReference type="GO" id="GO:0006012">
    <property type="term" value="P:galactose metabolic process"/>
    <property type="evidence" value="ECO:0007669"/>
    <property type="project" value="UniProtKB-KW"/>
</dbReference>
<dbReference type="AlphaFoldDB" id="A0A8J5UIS8"/>
<comment type="similarity">
    <text evidence="2">Belongs to the GHMP kinase family. GalK subfamily.</text>
</comment>
<comment type="function">
    <text evidence="13">Galactokinase is a key enzyme in the galactose metabolism where it catalyzes the conversion of alpha-D-galactose to galactose 1-phosphate. Can also induce the transcription of the gal genes in response to the organism being challenged with galactose as the sole source of carbon.</text>
</comment>
<name>A0A8J5UIS8_9ASCO</name>
<dbReference type="PROSITE" id="PS00106">
    <property type="entry name" value="GALACTOKINASE"/>
    <property type="match status" value="1"/>
</dbReference>
<dbReference type="RefSeq" id="XP_049260655.1">
    <property type="nucleotide sequence ID" value="XM_049410211.1"/>
</dbReference>
<dbReference type="InterPro" id="IPR019741">
    <property type="entry name" value="Galactokinase_CS"/>
</dbReference>